<dbReference type="Gene3D" id="3.40.640.10">
    <property type="entry name" value="Type I PLP-dependent aspartate aminotransferase-like (Major domain)"/>
    <property type="match status" value="1"/>
</dbReference>
<organism evidence="6 7">
    <name type="scientific">Hazenella coriacea</name>
    <dbReference type="NCBI Taxonomy" id="1179467"/>
    <lineage>
        <taxon>Bacteria</taxon>
        <taxon>Bacillati</taxon>
        <taxon>Bacillota</taxon>
        <taxon>Bacilli</taxon>
        <taxon>Bacillales</taxon>
        <taxon>Thermoactinomycetaceae</taxon>
        <taxon>Hazenella</taxon>
    </lineage>
</organism>
<sequence>MSYFFKIASLPQEIIQIHQLNYQTFVEEIPQHTPNPERRLIDRFHDENTYLICLHEEKVVGMLAVRTQRPFSLDDKIDDLDQYLPFVPEKIVEVRLLAVDAKHRRGRIFYGLMRFLMRYLKKQGIDFAVISGTTRELKLYHHFGFTPFAKRVGTKKAEYQPMYLTYDTYRRSDAFRIIDMTSSYLAGPVGVEKHVYEAFAKEAKSHRNDEFIMQMKHIQKKLCSLTQVSHVQILLGSGTLANDAVAAQLSLEPGCGLILVNGEFGKRLVDHASRFSLNFDILEEAYGQPLSLDRIEELLKKKVYRWVWLVHCETSTGVLNDLPRMTRLGKKYGVQVVCDCISSLGTVPCDLKDVFMATGVSGKAIGALTGLSFVFHKERIQPSSRLPRYLDLGMYQEWDSIPYSHSSNLMNALSVTLDQFTDSKVYEETSSMYDWVRNQLEQRLGLKILAPRDVSAPGILTIELDPRLSSSRIGERMLDQGFHLQFESSYLKQRNWLQVAFMGKIKRENFVRMLDSLEQVIKEGKDDFTQTDCSTK</sequence>
<keyword evidence="3 6" id="KW-0808">Transferase</keyword>
<dbReference type="Pfam" id="PF00266">
    <property type="entry name" value="Aminotran_5"/>
    <property type="match status" value="1"/>
</dbReference>
<proteinExistence type="predicted"/>
<comment type="caution">
    <text evidence="6">The sequence shown here is derived from an EMBL/GenBank/DDBJ whole genome shotgun (WGS) entry which is preliminary data.</text>
</comment>
<dbReference type="SUPFAM" id="SSF53383">
    <property type="entry name" value="PLP-dependent transferases"/>
    <property type="match status" value="1"/>
</dbReference>
<dbReference type="Proteomes" id="UP000294937">
    <property type="component" value="Unassembled WGS sequence"/>
</dbReference>
<dbReference type="InterPro" id="IPR016181">
    <property type="entry name" value="Acyl_CoA_acyltransferase"/>
</dbReference>
<evidence type="ECO:0000256" key="3">
    <source>
        <dbReference type="ARBA" id="ARBA00022679"/>
    </source>
</evidence>
<evidence type="ECO:0000313" key="7">
    <source>
        <dbReference type="Proteomes" id="UP000294937"/>
    </source>
</evidence>
<comment type="cofactor">
    <cofactor evidence="1">
        <name>pyridoxal 5'-phosphate</name>
        <dbReference type="ChEBI" id="CHEBI:597326"/>
    </cofactor>
</comment>
<dbReference type="GO" id="GO:0008483">
    <property type="term" value="F:transaminase activity"/>
    <property type="evidence" value="ECO:0007669"/>
    <property type="project" value="UniProtKB-KW"/>
</dbReference>
<keyword evidence="7" id="KW-1185">Reference proteome</keyword>
<dbReference type="SUPFAM" id="SSF55729">
    <property type="entry name" value="Acyl-CoA N-acyltransferases (Nat)"/>
    <property type="match status" value="1"/>
</dbReference>
<evidence type="ECO:0000313" key="6">
    <source>
        <dbReference type="EMBL" id="TCS92206.1"/>
    </source>
</evidence>
<keyword evidence="4" id="KW-0663">Pyridoxal phosphate</keyword>
<dbReference type="Gene3D" id="3.40.630.30">
    <property type="match status" value="1"/>
</dbReference>
<dbReference type="EMBL" id="SMAG01000015">
    <property type="protein sequence ID" value="TCS92206.1"/>
    <property type="molecule type" value="Genomic_DNA"/>
</dbReference>
<evidence type="ECO:0000256" key="1">
    <source>
        <dbReference type="ARBA" id="ARBA00001933"/>
    </source>
</evidence>
<dbReference type="CDD" id="cd04301">
    <property type="entry name" value="NAT_SF"/>
    <property type="match status" value="1"/>
</dbReference>
<dbReference type="PANTHER" id="PTHR42778">
    <property type="entry name" value="2-AMINOETHYLPHOSPHONATE--PYRUVATE TRANSAMINASE"/>
    <property type="match status" value="1"/>
</dbReference>
<reference evidence="6 7" key="1">
    <citation type="submission" date="2019-03" db="EMBL/GenBank/DDBJ databases">
        <title>Genomic Encyclopedia of Type Strains, Phase IV (KMG-IV): sequencing the most valuable type-strain genomes for metagenomic binning, comparative biology and taxonomic classification.</title>
        <authorList>
            <person name="Goeker M."/>
        </authorList>
    </citation>
    <scope>NUCLEOTIDE SEQUENCE [LARGE SCALE GENOMIC DNA]</scope>
    <source>
        <strain evidence="6 7">DSM 45707</strain>
    </source>
</reference>
<feature type="domain" description="N-acetyltransferase" evidence="5">
    <location>
        <begin position="5"/>
        <end position="167"/>
    </location>
</feature>
<dbReference type="InterPro" id="IPR000192">
    <property type="entry name" value="Aminotrans_V_dom"/>
</dbReference>
<accession>A0A4V2UUP6</accession>
<dbReference type="PANTHER" id="PTHR42778:SF1">
    <property type="entry name" value="2-AMINOETHYLPHOSPHONATE--PYRUVATE TRANSAMINASE"/>
    <property type="match status" value="1"/>
</dbReference>
<dbReference type="InterPro" id="IPR015422">
    <property type="entry name" value="PyrdxlP-dep_Trfase_small"/>
</dbReference>
<protein>
    <submittedName>
        <fullName evidence="6">Serine-pyruvate aminotransferase</fullName>
    </submittedName>
</protein>
<dbReference type="RefSeq" id="WP_165875995.1">
    <property type="nucleotide sequence ID" value="NZ_SMAG01000015.1"/>
</dbReference>
<dbReference type="GO" id="GO:0016747">
    <property type="term" value="F:acyltransferase activity, transferring groups other than amino-acyl groups"/>
    <property type="evidence" value="ECO:0007669"/>
    <property type="project" value="InterPro"/>
</dbReference>
<dbReference type="InterPro" id="IPR054597">
    <property type="entry name" value="FeeM_cat"/>
</dbReference>
<evidence type="ECO:0000259" key="5">
    <source>
        <dbReference type="PROSITE" id="PS51186"/>
    </source>
</evidence>
<dbReference type="AlphaFoldDB" id="A0A4V2UUP6"/>
<evidence type="ECO:0000256" key="2">
    <source>
        <dbReference type="ARBA" id="ARBA00022576"/>
    </source>
</evidence>
<keyword evidence="6" id="KW-0670">Pyruvate</keyword>
<name>A0A4V2UUP6_9BACL</name>
<dbReference type="InterPro" id="IPR015424">
    <property type="entry name" value="PyrdxlP-dep_Trfase"/>
</dbReference>
<dbReference type="InterPro" id="IPR015421">
    <property type="entry name" value="PyrdxlP-dep_Trfase_major"/>
</dbReference>
<gene>
    <name evidence="6" type="ORF">EDD58_1155</name>
</gene>
<evidence type="ECO:0000256" key="4">
    <source>
        <dbReference type="ARBA" id="ARBA00022898"/>
    </source>
</evidence>
<dbReference type="InterPro" id="IPR000182">
    <property type="entry name" value="GNAT_dom"/>
</dbReference>
<keyword evidence="2 6" id="KW-0032">Aminotransferase</keyword>
<dbReference type="Gene3D" id="3.90.1150.10">
    <property type="entry name" value="Aspartate Aminotransferase, domain 1"/>
    <property type="match status" value="1"/>
</dbReference>
<dbReference type="Pfam" id="PF21926">
    <property type="entry name" value="FeeM"/>
    <property type="match status" value="1"/>
</dbReference>
<dbReference type="PROSITE" id="PS51186">
    <property type="entry name" value="GNAT"/>
    <property type="match status" value="1"/>
</dbReference>